<dbReference type="AlphaFoldDB" id="A0A941BB79"/>
<evidence type="ECO:0000259" key="10">
    <source>
        <dbReference type="Pfam" id="PF02501"/>
    </source>
</evidence>
<comment type="subunit">
    <text evidence="9">Type II secretion is composed of four main components: the outer membrane complex, the inner membrane complex, the cytoplasmic secretion ATPase and the periplasm-spanning pseudopilus.</text>
</comment>
<evidence type="ECO:0000256" key="2">
    <source>
        <dbReference type="ARBA" id="ARBA00008358"/>
    </source>
</evidence>
<keyword evidence="5 9" id="KW-0997">Cell inner membrane</keyword>
<comment type="function">
    <text evidence="9">Component of the type II secretion system required for the energy-dependent secretion of extracellular factors such as proteases and toxins from the periplasm.</text>
</comment>
<comment type="PTM">
    <text evidence="9">Cleaved by prepilin peptidase.</text>
</comment>
<evidence type="ECO:0000256" key="1">
    <source>
        <dbReference type="ARBA" id="ARBA00004377"/>
    </source>
</evidence>
<dbReference type="EMBL" id="JAGQDD010000004">
    <property type="protein sequence ID" value="MBQ0930585.1"/>
    <property type="molecule type" value="Genomic_DNA"/>
</dbReference>
<evidence type="ECO:0000256" key="3">
    <source>
        <dbReference type="ARBA" id="ARBA00022475"/>
    </source>
</evidence>
<protein>
    <recommendedName>
        <fullName evidence="9">Type II secretion system protein I</fullName>
        <shortName evidence="9">T2SS minor pseudopilin I</shortName>
    </recommendedName>
</protein>
<dbReference type="Pfam" id="PF07963">
    <property type="entry name" value="N_methyl"/>
    <property type="match status" value="1"/>
</dbReference>
<evidence type="ECO:0000256" key="4">
    <source>
        <dbReference type="ARBA" id="ARBA00022481"/>
    </source>
</evidence>
<dbReference type="InterPro" id="IPR010052">
    <property type="entry name" value="T2SS_protein-GspI"/>
</dbReference>
<evidence type="ECO:0000256" key="6">
    <source>
        <dbReference type="ARBA" id="ARBA00022692"/>
    </source>
</evidence>
<dbReference type="InterPro" id="IPR045584">
    <property type="entry name" value="Pilin-like"/>
</dbReference>
<reference evidence="11 12" key="1">
    <citation type="submission" date="2021-04" db="EMBL/GenBank/DDBJ databases">
        <title>The genome sequence of Ideonella sp. 3Y2.</title>
        <authorList>
            <person name="Liu Y."/>
        </authorList>
    </citation>
    <scope>NUCLEOTIDE SEQUENCE [LARGE SCALE GENOMIC DNA]</scope>
    <source>
        <strain evidence="11 12">3Y2</strain>
    </source>
</reference>
<dbReference type="NCBIfam" id="TIGR02532">
    <property type="entry name" value="IV_pilin_GFxxxE"/>
    <property type="match status" value="1"/>
</dbReference>
<keyword evidence="8" id="KW-0472">Membrane</keyword>
<proteinExistence type="inferred from homology"/>
<evidence type="ECO:0000313" key="11">
    <source>
        <dbReference type="EMBL" id="MBQ0930585.1"/>
    </source>
</evidence>
<keyword evidence="3" id="KW-1003">Cell membrane</keyword>
<dbReference type="GO" id="GO:0015628">
    <property type="term" value="P:protein secretion by the type II secretion system"/>
    <property type="evidence" value="ECO:0007669"/>
    <property type="project" value="UniProtKB-UniRule"/>
</dbReference>
<evidence type="ECO:0000256" key="8">
    <source>
        <dbReference type="ARBA" id="ARBA00023136"/>
    </source>
</evidence>
<dbReference type="Pfam" id="PF02501">
    <property type="entry name" value="T2SSI"/>
    <property type="match status" value="1"/>
</dbReference>
<evidence type="ECO:0000256" key="9">
    <source>
        <dbReference type="RuleBase" id="RU368030"/>
    </source>
</evidence>
<organism evidence="11 12">
    <name type="scientific">Ideonella alba</name>
    <dbReference type="NCBI Taxonomy" id="2824118"/>
    <lineage>
        <taxon>Bacteria</taxon>
        <taxon>Pseudomonadati</taxon>
        <taxon>Pseudomonadota</taxon>
        <taxon>Betaproteobacteria</taxon>
        <taxon>Burkholderiales</taxon>
        <taxon>Sphaerotilaceae</taxon>
        <taxon>Ideonella</taxon>
    </lineage>
</organism>
<dbReference type="RefSeq" id="WP_210853452.1">
    <property type="nucleotide sequence ID" value="NZ_JAGQDD010000004.1"/>
</dbReference>
<dbReference type="InterPro" id="IPR003413">
    <property type="entry name" value="T2SS_GspI_C"/>
</dbReference>
<evidence type="ECO:0000256" key="5">
    <source>
        <dbReference type="ARBA" id="ARBA00022519"/>
    </source>
</evidence>
<comment type="subcellular location">
    <subcellularLocation>
        <location evidence="1 9">Cell inner membrane</location>
        <topology evidence="1 9">Single-pass membrane protein</topology>
    </subcellularLocation>
</comment>
<sequence>MRSRGFTLVEVLVAVAIVAIALAAGSRAGGALLDNSQRLGDVMMAQWCAENRLSAMRLAKLFPDVGQVDDECTLMGRRFVLKQQVRASFNPSFRIVDLGVADDQGQPLVRLSVIIPKY</sequence>
<comment type="similarity">
    <text evidence="2 9">Belongs to the GSP I family.</text>
</comment>
<dbReference type="InterPro" id="IPR012902">
    <property type="entry name" value="N_methyl_site"/>
</dbReference>
<accession>A0A941BB79</accession>
<name>A0A941BB79_9BURK</name>
<dbReference type="PANTHER" id="PTHR38779">
    <property type="entry name" value="TYPE II SECRETION SYSTEM PROTEIN I-RELATED"/>
    <property type="match status" value="1"/>
</dbReference>
<dbReference type="GO" id="GO:0005886">
    <property type="term" value="C:plasma membrane"/>
    <property type="evidence" value="ECO:0007669"/>
    <property type="project" value="UniProtKB-SubCell"/>
</dbReference>
<dbReference type="PROSITE" id="PS00409">
    <property type="entry name" value="PROKAR_NTER_METHYL"/>
    <property type="match status" value="1"/>
</dbReference>
<dbReference type="Proteomes" id="UP000676246">
    <property type="component" value="Unassembled WGS sequence"/>
</dbReference>
<comment type="caution">
    <text evidence="11">The sequence shown here is derived from an EMBL/GenBank/DDBJ whole genome shotgun (WGS) entry which is preliminary data.</text>
</comment>
<dbReference type="Gene3D" id="3.30.1300.30">
    <property type="entry name" value="GSPII I/J protein-like"/>
    <property type="match status" value="1"/>
</dbReference>
<feature type="domain" description="Type II secretion system protein GspI C-terminal" evidence="10">
    <location>
        <begin position="40"/>
        <end position="115"/>
    </location>
</feature>
<dbReference type="GO" id="GO:0015627">
    <property type="term" value="C:type II protein secretion system complex"/>
    <property type="evidence" value="ECO:0007669"/>
    <property type="project" value="UniProtKB-UniRule"/>
</dbReference>
<dbReference type="SUPFAM" id="SSF54523">
    <property type="entry name" value="Pili subunits"/>
    <property type="match status" value="1"/>
</dbReference>
<keyword evidence="6" id="KW-0812">Transmembrane</keyword>
<evidence type="ECO:0000256" key="7">
    <source>
        <dbReference type="ARBA" id="ARBA00022989"/>
    </source>
</evidence>
<keyword evidence="7" id="KW-1133">Transmembrane helix</keyword>
<dbReference type="PANTHER" id="PTHR38779:SF2">
    <property type="entry name" value="TYPE II SECRETION SYSTEM PROTEIN I-RELATED"/>
    <property type="match status" value="1"/>
</dbReference>
<keyword evidence="12" id="KW-1185">Reference proteome</keyword>
<gene>
    <name evidence="11" type="primary">gspI</name>
    <name evidence="11" type="ORF">KAK03_08795</name>
</gene>
<keyword evidence="4 9" id="KW-0488">Methylation</keyword>
<dbReference type="NCBIfam" id="TIGR01707">
    <property type="entry name" value="gspI"/>
    <property type="match status" value="1"/>
</dbReference>
<evidence type="ECO:0000313" key="12">
    <source>
        <dbReference type="Proteomes" id="UP000676246"/>
    </source>
</evidence>